<evidence type="ECO:0000313" key="2">
    <source>
        <dbReference type="EMBL" id="RCX32872.1"/>
    </source>
</evidence>
<dbReference type="RefSeq" id="WP_114277773.1">
    <property type="nucleotide sequence ID" value="NZ_QPJY01000001.1"/>
</dbReference>
<evidence type="ECO:0000313" key="3">
    <source>
        <dbReference type="Proteomes" id="UP000252707"/>
    </source>
</evidence>
<dbReference type="AlphaFoldDB" id="A0A369CFM6"/>
<proteinExistence type="predicted"/>
<keyword evidence="3" id="KW-1185">Reference proteome</keyword>
<dbReference type="InterPro" id="IPR046821">
    <property type="entry name" value="PDDEXK_11"/>
</dbReference>
<accession>A0A369CFM6</accession>
<dbReference type="OrthoDB" id="1716169at2"/>
<reference evidence="2 3" key="1">
    <citation type="submission" date="2018-07" db="EMBL/GenBank/DDBJ databases">
        <title>Genomic Encyclopedia of Type Strains, Phase IV (KMG-IV): sequencing the most valuable type-strain genomes for metagenomic binning, comparative biology and taxonomic classification.</title>
        <authorList>
            <person name="Goeker M."/>
        </authorList>
    </citation>
    <scope>NUCLEOTIDE SEQUENCE [LARGE SCALE GENOMIC DNA]</scope>
    <source>
        <strain evidence="2 3">DSM 26407</strain>
    </source>
</reference>
<gene>
    <name evidence="2" type="ORF">DFQ59_101170</name>
</gene>
<organism evidence="2 3">
    <name type="scientific">Thioalbus denitrificans</name>
    <dbReference type="NCBI Taxonomy" id="547122"/>
    <lineage>
        <taxon>Bacteria</taxon>
        <taxon>Pseudomonadati</taxon>
        <taxon>Pseudomonadota</taxon>
        <taxon>Gammaproteobacteria</taxon>
        <taxon>Chromatiales</taxon>
        <taxon>Ectothiorhodospiraceae</taxon>
        <taxon>Thioalbus</taxon>
    </lineage>
</organism>
<dbReference type="Proteomes" id="UP000252707">
    <property type="component" value="Unassembled WGS sequence"/>
</dbReference>
<evidence type="ECO:0000259" key="1">
    <source>
        <dbReference type="Pfam" id="PF20472"/>
    </source>
</evidence>
<comment type="caution">
    <text evidence="2">The sequence shown here is derived from an EMBL/GenBank/DDBJ whole genome shotgun (WGS) entry which is preliminary data.</text>
</comment>
<name>A0A369CFM6_9GAMM</name>
<protein>
    <recommendedName>
        <fullName evidence="1">PD-(D/E)XK nuclease domain-containing protein</fullName>
    </recommendedName>
</protein>
<feature type="domain" description="PD-(D/E)XK nuclease" evidence="1">
    <location>
        <begin position="7"/>
        <end position="136"/>
    </location>
</feature>
<dbReference type="EMBL" id="QPJY01000001">
    <property type="protein sequence ID" value="RCX32872.1"/>
    <property type="molecule type" value="Genomic_DNA"/>
</dbReference>
<dbReference type="Pfam" id="PF20472">
    <property type="entry name" value="PDDEXK_11"/>
    <property type="match status" value="1"/>
</dbReference>
<sequence>MRTRDTRTGAVHEVMVTHSLHSGGYTWQPQVLVGTRPNGRRHKVDLVADDRDRNRYLISLKWQQSSGTAEQKVPFEVICLKDALQFHPGRFRRAYLVLGGEGWTLRDFYVGGGLQRYMNCTGVEIVTLERFVALANRGQL</sequence>